<evidence type="ECO:0000313" key="2">
    <source>
        <dbReference type="Proteomes" id="UP000694892"/>
    </source>
</evidence>
<dbReference type="AlphaFoldDB" id="A0A974HPP2"/>
<proteinExistence type="predicted"/>
<sequence length="84" mass="9592">MASFKSKLCLHVICTLHSNSEQPCCQMRTNARTNGVFIKSDVLRCYTNYDCYICSGRTSTGAIVPSHLFQWELQIKILKTLNIF</sequence>
<accession>A0A974HPP2</accession>
<organism evidence="1 2">
    <name type="scientific">Xenopus laevis</name>
    <name type="common">African clawed frog</name>
    <dbReference type="NCBI Taxonomy" id="8355"/>
    <lineage>
        <taxon>Eukaryota</taxon>
        <taxon>Metazoa</taxon>
        <taxon>Chordata</taxon>
        <taxon>Craniata</taxon>
        <taxon>Vertebrata</taxon>
        <taxon>Euteleostomi</taxon>
        <taxon>Amphibia</taxon>
        <taxon>Batrachia</taxon>
        <taxon>Anura</taxon>
        <taxon>Pipoidea</taxon>
        <taxon>Pipidae</taxon>
        <taxon>Xenopodinae</taxon>
        <taxon>Xenopus</taxon>
        <taxon>Xenopus</taxon>
    </lineage>
</organism>
<reference evidence="2" key="1">
    <citation type="journal article" date="2016" name="Nature">
        <title>Genome evolution in the allotetraploid frog Xenopus laevis.</title>
        <authorList>
            <person name="Session A.M."/>
            <person name="Uno Y."/>
            <person name="Kwon T."/>
            <person name="Chapman J.A."/>
            <person name="Toyoda A."/>
            <person name="Takahashi S."/>
            <person name="Fukui A."/>
            <person name="Hikosaka A."/>
            <person name="Suzuki A."/>
            <person name="Kondo M."/>
            <person name="van Heeringen S.J."/>
            <person name="Quigley I."/>
            <person name="Heinz S."/>
            <person name="Ogino H."/>
            <person name="Ochi H."/>
            <person name="Hellsten U."/>
            <person name="Lyons J.B."/>
            <person name="Simakov O."/>
            <person name="Putnam N."/>
            <person name="Stites J."/>
            <person name="Kuroki Y."/>
            <person name="Tanaka T."/>
            <person name="Michiue T."/>
            <person name="Watanabe M."/>
            <person name="Bogdanovic O."/>
            <person name="Lister R."/>
            <person name="Georgiou G."/>
            <person name="Paranjpe S.S."/>
            <person name="van Kruijsbergen I."/>
            <person name="Shu S."/>
            <person name="Carlson J."/>
            <person name="Kinoshita T."/>
            <person name="Ohta Y."/>
            <person name="Mawaribuchi S."/>
            <person name="Jenkins J."/>
            <person name="Grimwood J."/>
            <person name="Schmutz J."/>
            <person name="Mitros T."/>
            <person name="Mozaffari S.V."/>
            <person name="Suzuki Y."/>
            <person name="Haramoto Y."/>
            <person name="Yamamoto T.S."/>
            <person name="Takagi C."/>
            <person name="Heald R."/>
            <person name="Miller K."/>
            <person name="Haudenschild C."/>
            <person name="Kitzman J."/>
            <person name="Nakayama T."/>
            <person name="Izutsu Y."/>
            <person name="Robert J."/>
            <person name="Fortriede J."/>
            <person name="Burns K."/>
            <person name="Lotay V."/>
            <person name="Karimi K."/>
            <person name="Yasuoka Y."/>
            <person name="Dichmann D.S."/>
            <person name="Flajnik M.F."/>
            <person name="Houston D.W."/>
            <person name="Shendure J."/>
            <person name="DuPasquier L."/>
            <person name="Vize P.D."/>
            <person name="Zorn A.M."/>
            <person name="Ito M."/>
            <person name="Marcotte E.M."/>
            <person name="Wallingford J.B."/>
            <person name="Ito Y."/>
            <person name="Asashima M."/>
            <person name="Ueno N."/>
            <person name="Matsuda Y."/>
            <person name="Veenstra G.J."/>
            <person name="Fujiyama A."/>
            <person name="Harland R.M."/>
            <person name="Taira M."/>
            <person name="Rokhsar D.S."/>
        </authorList>
    </citation>
    <scope>NUCLEOTIDE SEQUENCE [LARGE SCALE GENOMIC DNA]</scope>
    <source>
        <strain evidence="2">J</strain>
    </source>
</reference>
<protein>
    <submittedName>
        <fullName evidence="1">Uncharacterized protein</fullName>
    </submittedName>
</protein>
<dbReference type="EMBL" id="CM004472">
    <property type="protein sequence ID" value="OCT85655.1"/>
    <property type="molecule type" value="Genomic_DNA"/>
</dbReference>
<gene>
    <name evidence="1" type="ORF">XELAEV_18023827mg</name>
</gene>
<name>A0A974HPP2_XENLA</name>
<dbReference type="Proteomes" id="UP000694892">
    <property type="component" value="Chromosome 4L"/>
</dbReference>
<evidence type="ECO:0000313" key="1">
    <source>
        <dbReference type="EMBL" id="OCT85655.1"/>
    </source>
</evidence>